<dbReference type="Proteomes" id="UP001233314">
    <property type="component" value="Unassembled WGS sequence"/>
</dbReference>
<dbReference type="SUPFAM" id="SSF51161">
    <property type="entry name" value="Trimeric LpxA-like enzymes"/>
    <property type="match status" value="1"/>
</dbReference>
<dbReference type="PANTHER" id="PTHR42811">
    <property type="entry name" value="SERINE ACETYLTRANSFERASE"/>
    <property type="match status" value="1"/>
</dbReference>
<accession>A0ABT9AZ99</accession>
<sequence>MWSLIAADLKANVDHTRVPGPLFWVKVIGKLVVTPQVQVVVLYRIGQALARTPLRPLAFVLRAWGVMISGAEIHPDARIGPGFALMHSSGVVIGGGVVAGRGLRMAQGATLGEPGRGGDPAAWGFPVVGHHVTIGANATVVGPRHLGDGCVVGANSVVTRDVPELTVVGGMPAKELKTVGWELVLGRPLAAGDLD</sequence>
<dbReference type="EMBL" id="JAUQTA010000001">
    <property type="protein sequence ID" value="MDO7867864.1"/>
    <property type="molecule type" value="Genomic_DNA"/>
</dbReference>
<evidence type="ECO:0000313" key="1">
    <source>
        <dbReference type="EMBL" id="MDO7867864.1"/>
    </source>
</evidence>
<protein>
    <submittedName>
        <fullName evidence="1">DapH/DapD/GlmU-related protein</fullName>
    </submittedName>
</protein>
<gene>
    <name evidence="1" type="ORF">Q5722_05715</name>
</gene>
<proteinExistence type="predicted"/>
<keyword evidence="2" id="KW-1185">Reference proteome</keyword>
<dbReference type="Gene3D" id="2.160.10.10">
    <property type="entry name" value="Hexapeptide repeat proteins"/>
    <property type="match status" value="1"/>
</dbReference>
<dbReference type="InterPro" id="IPR001451">
    <property type="entry name" value="Hexapep"/>
</dbReference>
<name>A0ABT9AZ99_9ACTN</name>
<dbReference type="RefSeq" id="WP_305027247.1">
    <property type="nucleotide sequence ID" value="NZ_JAUQTA010000001.1"/>
</dbReference>
<evidence type="ECO:0000313" key="2">
    <source>
        <dbReference type="Proteomes" id="UP001233314"/>
    </source>
</evidence>
<organism evidence="1 2">
    <name type="scientific">Nocardioides jiangxiensis</name>
    <dbReference type="NCBI Taxonomy" id="3064524"/>
    <lineage>
        <taxon>Bacteria</taxon>
        <taxon>Bacillati</taxon>
        <taxon>Actinomycetota</taxon>
        <taxon>Actinomycetes</taxon>
        <taxon>Propionibacteriales</taxon>
        <taxon>Nocardioidaceae</taxon>
        <taxon>Nocardioides</taxon>
    </lineage>
</organism>
<reference evidence="1 2" key="1">
    <citation type="submission" date="2023-07" db="EMBL/GenBank/DDBJ databases">
        <title>Nocardioides sp. nov WY-20 isolated from soil.</title>
        <authorList>
            <person name="Liu B."/>
            <person name="Wan Y."/>
        </authorList>
    </citation>
    <scope>NUCLEOTIDE SEQUENCE [LARGE SCALE GENOMIC DNA]</scope>
    <source>
        <strain evidence="1 2">WY-20</strain>
    </source>
</reference>
<dbReference type="InterPro" id="IPR011004">
    <property type="entry name" value="Trimer_LpxA-like_sf"/>
</dbReference>
<dbReference type="Pfam" id="PF00132">
    <property type="entry name" value="Hexapep"/>
    <property type="match status" value="1"/>
</dbReference>
<comment type="caution">
    <text evidence="1">The sequence shown here is derived from an EMBL/GenBank/DDBJ whole genome shotgun (WGS) entry which is preliminary data.</text>
</comment>